<evidence type="ECO:0000313" key="3">
    <source>
        <dbReference type="Proteomes" id="UP001153678"/>
    </source>
</evidence>
<evidence type="ECO:0000313" key="2">
    <source>
        <dbReference type="EMBL" id="CAI2181359.1"/>
    </source>
</evidence>
<keyword evidence="3" id="KW-1185">Reference proteome</keyword>
<reference evidence="2" key="1">
    <citation type="submission" date="2022-08" db="EMBL/GenBank/DDBJ databases">
        <authorList>
            <person name="Kallberg Y."/>
            <person name="Tangrot J."/>
            <person name="Rosling A."/>
        </authorList>
    </citation>
    <scope>NUCLEOTIDE SEQUENCE</scope>
    <source>
        <strain evidence="2">Wild A</strain>
    </source>
</reference>
<sequence length="264" mass="29784">YPTSSDHVYFVFLDFHSPGDRKYCDDSVKDPGIRMQDAISHYNHPSNGISEAHPKQKRTCEEYKAELEKENYYLRSELQTECEQEIQTLNEKIERLENASKEEIVELKSEISSLKRMAGYASKRFSGRADEDIDEFIKDYRLYLTVANITTANASGKQRALELFRNYAAIVALNNANIMAAMINAPDSTPAPALSNEATGITVILAHNVHMDEDWSLAGGCPVDADMTINALNGALNNNNYIILSDINISQVIYWFKKNYPTVI</sequence>
<name>A0A9W4SUQ6_9GLOM</name>
<accession>A0A9W4SUQ6</accession>
<comment type="caution">
    <text evidence="2">The sequence shown here is derived from an EMBL/GenBank/DDBJ whole genome shotgun (WGS) entry which is preliminary data.</text>
</comment>
<feature type="non-terminal residue" evidence="2">
    <location>
        <position position="264"/>
    </location>
</feature>
<keyword evidence="1" id="KW-0175">Coiled coil</keyword>
<dbReference type="OrthoDB" id="2430803at2759"/>
<dbReference type="AlphaFoldDB" id="A0A9W4SUQ6"/>
<feature type="coiled-coil region" evidence="1">
    <location>
        <begin position="75"/>
        <end position="117"/>
    </location>
</feature>
<protein>
    <submittedName>
        <fullName evidence="2">9622_t:CDS:1</fullName>
    </submittedName>
</protein>
<dbReference type="EMBL" id="CAMKVN010002495">
    <property type="protein sequence ID" value="CAI2181359.1"/>
    <property type="molecule type" value="Genomic_DNA"/>
</dbReference>
<dbReference type="Proteomes" id="UP001153678">
    <property type="component" value="Unassembled WGS sequence"/>
</dbReference>
<organism evidence="2 3">
    <name type="scientific">Funneliformis geosporum</name>
    <dbReference type="NCBI Taxonomy" id="1117311"/>
    <lineage>
        <taxon>Eukaryota</taxon>
        <taxon>Fungi</taxon>
        <taxon>Fungi incertae sedis</taxon>
        <taxon>Mucoromycota</taxon>
        <taxon>Glomeromycotina</taxon>
        <taxon>Glomeromycetes</taxon>
        <taxon>Glomerales</taxon>
        <taxon>Glomeraceae</taxon>
        <taxon>Funneliformis</taxon>
    </lineage>
</organism>
<evidence type="ECO:0000256" key="1">
    <source>
        <dbReference type="SAM" id="Coils"/>
    </source>
</evidence>
<dbReference type="CDD" id="cd22249">
    <property type="entry name" value="UDM1_RNF168_RNF169-like"/>
    <property type="match status" value="1"/>
</dbReference>
<proteinExistence type="predicted"/>
<gene>
    <name evidence="2" type="ORF">FWILDA_LOCUS10046</name>
</gene>